<dbReference type="Proteomes" id="UP000824988">
    <property type="component" value="Chromosome"/>
</dbReference>
<reference evidence="2" key="1">
    <citation type="submission" date="2019-06" db="EMBL/GenBank/DDBJ databases">
        <title>Complete genome sequence of Methylogaea oryzae strain JCM16910.</title>
        <authorList>
            <person name="Asakawa S."/>
        </authorList>
    </citation>
    <scope>NUCLEOTIDE SEQUENCE</scope>
    <source>
        <strain evidence="2">E10</strain>
    </source>
</reference>
<proteinExistence type="predicted"/>
<gene>
    <name evidence="2" type="ORF">MoryE10_14570</name>
</gene>
<dbReference type="GO" id="GO:0006777">
    <property type="term" value="P:Mo-molybdopterin cofactor biosynthetic process"/>
    <property type="evidence" value="ECO:0007669"/>
    <property type="project" value="InterPro"/>
</dbReference>
<feature type="domain" description="Molybdopterin-guanine dinucleotide biosynthesis protein B (MobB)" evidence="1">
    <location>
        <begin position="8"/>
        <end position="142"/>
    </location>
</feature>
<evidence type="ECO:0000259" key="1">
    <source>
        <dbReference type="Pfam" id="PF03205"/>
    </source>
</evidence>
<protein>
    <recommendedName>
        <fullName evidence="1">Molybdopterin-guanine dinucleotide biosynthesis protein B (MobB) domain-containing protein</fullName>
    </recommendedName>
</protein>
<evidence type="ECO:0000313" key="2">
    <source>
        <dbReference type="EMBL" id="BBL70851.1"/>
    </source>
</evidence>
<dbReference type="InterPro" id="IPR052539">
    <property type="entry name" value="MGD_biosynthesis_adapter"/>
</dbReference>
<organism evidence="2 3">
    <name type="scientific">Methylogaea oryzae</name>
    <dbReference type="NCBI Taxonomy" id="1295382"/>
    <lineage>
        <taxon>Bacteria</taxon>
        <taxon>Pseudomonadati</taxon>
        <taxon>Pseudomonadota</taxon>
        <taxon>Gammaproteobacteria</taxon>
        <taxon>Methylococcales</taxon>
        <taxon>Methylococcaceae</taxon>
        <taxon>Methylogaea</taxon>
    </lineage>
</organism>
<dbReference type="FunFam" id="3.40.50.300:FF:000920">
    <property type="entry name" value="Molybdopterin-guanine dinucleotide biosynthesis protein B"/>
    <property type="match status" value="1"/>
</dbReference>
<dbReference type="SUPFAM" id="SSF52540">
    <property type="entry name" value="P-loop containing nucleoside triphosphate hydrolases"/>
    <property type="match status" value="1"/>
</dbReference>
<dbReference type="CDD" id="cd03116">
    <property type="entry name" value="MobB"/>
    <property type="match status" value="1"/>
</dbReference>
<accession>A0A8D4VNH7</accession>
<dbReference type="AlphaFoldDB" id="A0A8D4VNH7"/>
<dbReference type="RefSeq" id="WP_054774647.1">
    <property type="nucleotide sequence ID" value="NZ_AP019782.1"/>
</dbReference>
<dbReference type="InterPro" id="IPR027417">
    <property type="entry name" value="P-loop_NTPase"/>
</dbReference>
<dbReference type="NCBIfam" id="TIGR00176">
    <property type="entry name" value="mobB"/>
    <property type="match status" value="1"/>
</dbReference>
<dbReference type="PANTHER" id="PTHR40072:SF1">
    <property type="entry name" value="MOLYBDOPTERIN-GUANINE DINUCLEOTIDE BIOSYNTHESIS ADAPTER PROTEIN"/>
    <property type="match status" value="1"/>
</dbReference>
<dbReference type="GO" id="GO:0005525">
    <property type="term" value="F:GTP binding"/>
    <property type="evidence" value="ECO:0007669"/>
    <property type="project" value="InterPro"/>
</dbReference>
<sequence>MRNARVPIVGFAAHSGTGKTTLLRKLIPLLKARGLRVGLIKHSHHTADIDHPGKDSYELRHAGASPVMLCSALRRAMITERPTPRDPVLDEELAYFDQDAVDLILVEGFKHERFPKIELCRPALGRPPLYPGDDTVVAVASDGPLPAAPTVPLLDLNRPEAIADFILTRFCAL</sequence>
<dbReference type="PANTHER" id="PTHR40072">
    <property type="entry name" value="MOLYBDOPTERIN-GUANINE DINUCLEOTIDE BIOSYNTHESIS ADAPTER PROTEIN-RELATED"/>
    <property type="match status" value="1"/>
</dbReference>
<keyword evidence="3" id="KW-1185">Reference proteome</keyword>
<dbReference type="Pfam" id="PF03205">
    <property type="entry name" value="MobB"/>
    <property type="match status" value="1"/>
</dbReference>
<dbReference type="EMBL" id="AP019782">
    <property type="protein sequence ID" value="BBL70851.1"/>
    <property type="molecule type" value="Genomic_DNA"/>
</dbReference>
<name>A0A8D4VNH7_9GAMM</name>
<dbReference type="Gene3D" id="3.40.50.300">
    <property type="entry name" value="P-loop containing nucleotide triphosphate hydrolases"/>
    <property type="match status" value="1"/>
</dbReference>
<evidence type="ECO:0000313" key="3">
    <source>
        <dbReference type="Proteomes" id="UP000824988"/>
    </source>
</evidence>
<dbReference type="InterPro" id="IPR004435">
    <property type="entry name" value="MobB_dom"/>
</dbReference>
<dbReference type="KEGG" id="moz:MoryE10_14570"/>